<dbReference type="OrthoDB" id="2130750at2759"/>
<name>A0A8H6YNM6_9AGAR</name>
<dbReference type="Pfam" id="PF01302">
    <property type="entry name" value="CAP_GLY"/>
    <property type="match status" value="1"/>
</dbReference>
<gene>
    <name evidence="3" type="ORF">MVEN_00544800</name>
</gene>
<feature type="compositionally biased region" description="Low complexity" evidence="1">
    <location>
        <begin position="66"/>
        <end position="83"/>
    </location>
</feature>
<keyword evidence="4" id="KW-1185">Reference proteome</keyword>
<dbReference type="EMBL" id="JACAZI010000004">
    <property type="protein sequence ID" value="KAF7361996.1"/>
    <property type="molecule type" value="Genomic_DNA"/>
</dbReference>
<dbReference type="SUPFAM" id="SSF74924">
    <property type="entry name" value="Cap-Gly domain"/>
    <property type="match status" value="1"/>
</dbReference>
<dbReference type="PROSITE" id="PS00845">
    <property type="entry name" value="CAP_GLY_1"/>
    <property type="match status" value="1"/>
</dbReference>
<dbReference type="PROSITE" id="PS50245">
    <property type="entry name" value="CAP_GLY_2"/>
    <property type="match status" value="1"/>
</dbReference>
<evidence type="ECO:0000259" key="2">
    <source>
        <dbReference type="PROSITE" id="PS50245"/>
    </source>
</evidence>
<evidence type="ECO:0000313" key="4">
    <source>
        <dbReference type="Proteomes" id="UP000620124"/>
    </source>
</evidence>
<accession>A0A8H6YNM6</accession>
<sequence length="227" mass="23836">MNKPRKSAIPTPGRSRSSSSAGQPVPVPDVEYMSRAFADAIKANDPALHRTSRTSDFSAASLSPQSTSFSARPSSVASSSSAKAPERAKTPTTRPPSRTSDVFGKSTTRATPRAFEVGDNVRIESLGYEGTLRYIGTIDGKPGLWAGVELGGGFAGKGKNDGSVAGKQYFTCPPNCGVFVATTKLSRANSWPWCCPPTILGGFVPRGPHNTLNIGTNNPVNVDVHVV</sequence>
<comment type="caution">
    <text evidence="3">The sequence shown here is derived from an EMBL/GenBank/DDBJ whole genome shotgun (WGS) entry which is preliminary data.</text>
</comment>
<protein>
    <submittedName>
        <fullName evidence="3">CAP-Gly domain-containing protein</fullName>
    </submittedName>
</protein>
<dbReference type="PANTHER" id="PTHR18916:SF83">
    <property type="entry name" value="TIP ELONGATION PROTEIN 1"/>
    <property type="match status" value="1"/>
</dbReference>
<evidence type="ECO:0000256" key="1">
    <source>
        <dbReference type="SAM" id="MobiDB-lite"/>
    </source>
</evidence>
<evidence type="ECO:0000313" key="3">
    <source>
        <dbReference type="EMBL" id="KAF7361996.1"/>
    </source>
</evidence>
<feature type="compositionally biased region" description="Low complexity" evidence="1">
    <location>
        <begin position="90"/>
        <end position="100"/>
    </location>
</feature>
<feature type="domain" description="CAP-Gly" evidence="2">
    <location>
        <begin position="136"/>
        <end position="181"/>
    </location>
</feature>
<feature type="region of interest" description="Disordered" evidence="1">
    <location>
        <begin position="1"/>
        <end position="27"/>
    </location>
</feature>
<dbReference type="AlphaFoldDB" id="A0A8H6YNM6"/>
<dbReference type="Gene3D" id="2.30.30.190">
    <property type="entry name" value="CAP Gly-rich-like domain"/>
    <property type="match status" value="1"/>
</dbReference>
<reference evidence="3" key="1">
    <citation type="submission" date="2020-05" db="EMBL/GenBank/DDBJ databases">
        <title>Mycena genomes resolve the evolution of fungal bioluminescence.</title>
        <authorList>
            <person name="Tsai I.J."/>
        </authorList>
    </citation>
    <scope>NUCLEOTIDE SEQUENCE</scope>
    <source>
        <strain evidence="3">CCC161011</strain>
    </source>
</reference>
<feature type="region of interest" description="Disordered" evidence="1">
    <location>
        <begin position="49"/>
        <end position="111"/>
    </location>
</feature>
<dbReference type="Proteomes" id="UP000620124">
    <property type="component" value="Unassembled WGS sequence"/>
</dbReference>
<organism evidence="3 4">
    <name type="scientific">Mycena venus</name>
    <dbReference type="NCBI Taxonomy" id="2733690"/>
    <lineage>
        <taxon>Eukaryota</taxon>
        <taxon>Fungi</taxon>
        <taxon>Dikarya</taxon>
        <taxon>Basidiomycota</taxon>
        <taxon>Agaricomycotina</taxon>
        <taxon>Agaricomycetes</taxon>
        <taxon>Agaricomycetidae</taxon>
        <taxon>Agaricales</taxon>
        <taxon>Marasmiineae</taxon>
        <taxon>Mycenaceae</taxon>
        <taxon>Mycena</taxon>
    </lineage>
</organism>
<dbReference type="PANTHER" id="PTHR18916">
    <property type="entry name" value="DYNACTIN 1-RELATED MICROTUBULE-BINDING"/>
    <property type="match status" value="1"/>
</dbReference>
<dbReference type="SMART" id="SM01052">
    <property type="entry name" value="CAP_GLY"/>
    <property type="match status" value="1"/>
</dbReference>
<feature type="compositionally biased region" description="Polar residues" evidence="1">
    <location>
        <begin position="54"/>
        <end position="65"/>
    </location>
</feature>
<dbReference type="InterPro" id="IPR036859">
    <property type="entry name" value="CAP-Gly_dom_sf"/>
</dbReference>
<dbReference type="InterPro" id="IPR000938">
    <property type="entry name" value="CAP-Gly_domain"/>
</dbReference>
<proteinExistence type="predicted"/>